<dbReference type="NCBIfam" id="TIGR01489">
    <property type="entry name" value="DKMTPPase-SF"/>
    <property type="match status" value="2"/>
</dbReference>
<evidence type="ECO:0000256" key="2">
    <source>
        <dbReference type="ARBA" id="ARBA00004167"/>
    </source>
</evidence>
<dbReference type="InterPro" id="IPR036412">
    <property type="entry name" value="HAD-like_sf"/>
</dbReference>
<name>A0A834GXV1_RHOSS</name>
<dbReference type="GO" id="GO:0016791">
    <property type="term" value="F:phosphatase activity"/>
    <property type="evidence" value="ECO:0007669"/>
    <property type="project" value="InterPro"/>
</dbReference>
<dbReference type="InterPro" id="IPR008271">
    <property type="entry name" value="Ser/Thr_kinase_AS"/>
</dbReference>
<evidence type="ECO:0000256" key="8">
    <source>
        <dbReference type="ARBA" id="ARBA00022741"/>
    </source>
</evidence>
<dbReference type="SUPFAM" id="SSF56784">
    <property type="entry name" value="HAD-like"/>
    <property type="match status" value="2"/>
</dbReference>
<dbReference type="FunFam" id="3.30.200.20:FF:000039">
    <property type="entry name" value="receptor-like protein kinase FERONIA"/>
    <property type="match status" value="1"/>
</dbReference>
<evidence type="ECO:0000256" key="3">
    <source>
        <dbReference type="ARBA" id="ARBA00022527"/>
    </source>
</evidence>
<dbReference type="EMBL" id="WJXA01000005">
    <property type="protein sequence ID" value="KAF7143101.1"/>
    <property type="molecule type" value="Genomic_DNA"/>
</dbReference>
<evidence type="ECO:0000256" key="10">
    <source>
        <dbReference type="ARBA" id="ARBA00022801"/>
    </source>
</evidence>
<dbReference type="Gene3D" id="1.10.510.10">
    <property type="entry name" value="Transferase(Phosphotransferase) domain 1"/>
    <property type="match status" value="1"/>
</dbReference>
<dbReference type="SUPFAM" id="SSF56112">
    <property type="entry name" value="Protein kinase-like (PK-like)"/>
    <property type="match status" value="1"/>
</dbReference>
<evidence type="ECO:0000256" key="13">
    <source>
        <dbReference type="ARBA" id="ARBA00022989"/>
    </source>
</evidence>
<keyword evidence="3" id="KW-0723">Serine/threonine-protein kinase</keyword>
<organism evidence="18 19">
    <name type="scientific">Rhododendron simsii</name>
    <name type="common">Sims's rhododendron</name>
    <dbReference type="NCBI Taxonomy" id="118357"/>
    <lineage>
        <taxon>Eukaryota</taxon>
        <taxon>Viridiplantae</taxon>
        <taxon>Streptophyta</taxon>
        <taxon>Embryophyta</taxon>
        <taxon>Tracheophyta</taxon>
        <taxon>Spermatophyta</taxon>
        <taxon>Magnoliopsida</taxon>
        <taxon>eudicotyledons</taxon>
        <taxon>Gunneridae</taxon>
        <taxon>Pentapetalae</taxon>
        <taxon>asterids</taxon>
        <taxon>Ericales</taxon>
        <taxon>Ericaceae</taxon>
        <taxon>Ericoideae</taxon>
        <taxon>Rhodoreae</taxon>
        <taxon>Rhododendron</taxon>
    </lineage>
</organism>
<keyword evidence="10" id="KW-0378">Hydrolase</keyword>
<keyword evidence="13" id="KW-1133">Transmembrane helix</keyword>
<dbReference type="Pfam" id="PF06888">
    <property type="entry name" value="Put_Phosphatase"/>
    <property type="match status" value="3"/>
</dbReference>
<evidence type="ECO:0000256" key="5">
    <source>
        <dbReference type="ARBA" id="ARBA00022679"/>
    </source>
</evidence>
<keyword evidence="5" id="KW-0808">Transferase</keyword>
<evidence type="ECO:0000256" key="4">
    <source>
        <dbReference type="ARBA" id="ARBA00022553"/>
    </source>
</evidence>
<dbReference type="NCBIfam" id="TIGR01488">
    <property type="entry name" value="HAD-SF-IB"/>
    <property type="match status" value="1"/>
</dbReference>
<proteinExistence type="predicted"/>
<dbReference type="Proteomes" id="UP000626092">
    <property type="component" value="Unassembled WGS sequence"/>
</dbReference>
<dbReference type="InterPro" id="IPR017441">
    <property type="entry name" value="Protein_kinase_ATP_BS"/>
</dbReference>
<feature type="binding site" evidence="16">
    <location>
        <position position="599"/>
    </location>
    <ligand>
        <name>ATP</name>
        <dbReference type="ChEBI" id="CHEBI:30616"/>
    </ligand>
</feature>
<dbReference type="PANTHER" id="PTHR20889:SF19">
    <property type="entry name" value="THIAMINE PHOSPHATE PHOSPHATASE-LIKE PROTEIN"/>
    <property type="match status" value="1"/>
</dbReference>
<dbReference type="InterPro" id="IPR023214">
    <property type="entry name" value="HAD_sf"/>
</dbReference>
<keyword evidence="7" id="KW-0479">Metal-binding</keyword>
<dbReference type="PANTHER" id="PTHR20889">
    <property type="entry name" value="PHOSPHATASE, ORPHAN 1, 2"/>
    <property type="match status" value="1"/>
</dbReference>
<dbReference type="PROSITE" id="PS50011">
    <property type="entry name" value="PROTEIN_KINASE_DOM"/>
    <property type="match status" value="1"/>
</dbReference>
<dbReference type="InterPro" id="IPR016965">
    <property type="entry name" value="Pase_PHOSPHO-typ"/>
</dbReference>
<feature type="domain" description="Protein kinase" evidence="17">
    <location>
        <begin position="568"/>
        <end position="857"/>
    </location>
</feature>
<evidence type="ECO:0000256" key="16">
    <source>
        <dbReference type="PROSITE-ProRule" id="PRU10141"/>
    </source>
</evidence>
<dbReference type="GO" id="GO:0004674">
    <property type="term" value="F:protein serine/threonine kinase activity"/>
    <property type="evidence" value="ECO:0007669"/>
    <property type="project" value="UniProtKB-KW"/>
</dbReference>
<evidence type="ECO:0000256" key="15">
    <source>
        <dbReference type="ARBA" id="ARBA00023170"/>
    </source>
</evidence>
<evidence type="ECO:0000313" key="18">
    <source>
        <dbReference type="EMBL" id="KAF7143101.1"/>
    </source>
</evidence>
<evidence type="ECO:0000256" key="6">
    <source>
        <dbReference type="ARBA" id="ARBA00022692"/>
    </source>
</evidence>
<evidence type="ECO:0000259" key="17">
    <source>
        <dbReference type="PROSITE" id="PS50011"/>
    </source>
</evidence>
<comment type="cofactor">
    <cofactor evidence="1">
        <name>Mg(2+)</name>
        <dbReference type="ChEBI" id="CHEBI:18420"/>
    </cofactor>
</comment>
<keyword evidence="19" id="KW-1185">Reference proteome</keyword>
<evidence type="ECO:0000256" key="14">
    <source>
        <dbReference type="ARBA" id="ARBA00023136"/>
    </source>
</evidence>
<accession>A0A834GXV1</accession>
<dbReference type="Gene3D" id="3.40.50.1000">
    <property type="entry name" value="HAD superfamily/HAD-like"/>
    <property type="match status" value="1"/>
</dbReference>
<protein>
    <recommendedName>
        <fullName evidence="17">Protein kinase domain-containing protein</fullName>
    </recommendedName>
</protein>
<comment type="caution">
    <text evidence="18">The sequence shown here is derived from an EMBL/GenBank/DDBJ whole genome shotgun (WGS) entry which is preliminary data.</text>
</comment>
<evidence type="ECO:0000256" key="12">
    <source>
        <dbReference type="ARBA" id="ARBA00022842"/>
    </source>
</evidence>
<keyword evidence="4" id="KW-0597">Phosphoprotein</keyword>
<comment type="subcellular location">
    <subcellularLocation>
        <location evidence="2">Membrane</location>
        <topology evidence="2">Single-pass membrane protein</topology>
    </subcellularLocation>
</comment>
<dbReference type="CDD" id="cd14066">
    <property type="entry name" value="STKc_IRAK"/>
    <property type="match status" value="1"/>
</dbReference>
<keyword evidence="6" id="KW-0812">Transmembrane</keyword>
<keyword evidence="12" id="KW-0460">Magnesium</keyword>
<keyword evidence="8 16" id="KW-0547">Nucleotide-binding</keyword>
<keyword evidence="15" id="KW-0675">Receptor</keyword>
<gene>
    <name evidence="18" type="ORF">RHSIM_Rhsim05G0033700</name>
</gene>
<evidence type="ECO:0000256" key="11">
    <source>
        <dbReference type="ARBA" id="ARBA00022840"/>
    </source>
</evidence>
<dbReference type="GO" id="GO:0016020">
    <property type="term" value="C:membrane"/>
    <property type="evidence" value="ECO:0007669"/>
    <property type="project" value="UniProtKB-SubCell"/>
</dbReference>
<evidence type="ECO:0000256" key="9">
    <source>
        <dbReference type="ARBA" id="ARBA00022777"/>
    </source>
</evidence>
<dbReference type="InterPro" id="IPR006384">
    <property type="entry name" value="HAD_hydro_PyrdxlP_Pase-like"/>
</dbReference>
<dbReference type="FunFam" id="1.10.510.10:FF:000146">
    <property type="entry name" value="LRR receptor-like serine/threonine-protein kinase IOS1"/>
    <property type="match status" value="1"/>
</dbReference>
<evidence type="ECO:0000256" key="7">
    <source>
        <dbReference type="ARBA" id="ARBA00022723"/>
    </source>
</evidence>
<dbReference type="Pfam" id="PF07714">
    <property type="entry name" value="PK_Tyr_Ser-Thr"/>
    <property type="match status" value="1"/>
</dbReference>
<dbReference type="SMART" id="SM00220">
    <property type="entry name" value="S_TKc"/>
    <property type="match status" value="1"/>
</dbReference>
<reference evidence="18" key="1">
    <citation type="submission" date="2019-11" db="EMBL/GenBank/DDBJ databases">
        <authorList>
            <person name="Liu Y."/>
            <person name="Hou J."/>
            <person name="Li T.-Q."/>
            <person name="Guan C.-H."/>
            <person name="Wu X."/>
            <person name="Wu H.-Z."/>
            <person name="Ling F."/>
            <person name="Zhang R."/>
            <person name="Shi X.-G."/>
            <person name="Ren J.-P."/>
            <person name="Chen E.-F."/>
            <person name="Sun J.-M."/>
        </authorList>
    </citation>
    <scope>NUCLEOTIDE SEQUENCE</scope>
    <source>
        <strain evidence="18">Adult_tree_wgs_1</strain>
        <tissue evidence="18">Leaves</tissue>
    </source>
</reference>
<dbReference type="PROSITE" id="PS00107">
    <property type="entry name" value="PROTEIN_KINASE_ATP"/>
    <property type="match status" value="1"/>
</dbReference>
<dbReference type="Gene3D" id="3.30.200.20">
    <property type="entry name" value="Phosphorylase Kinase, domain 1"/>
    <property type="match status" value="1"/>
</dbReference>
<keyword evidence="9" id="KW-0418">Kinase</keyword>
<dbReference type="PROSITE" id="PS00108">
    <property type="entry name" value="PROTEIN_KINASE_ST"/>
    <property type="match status" value="1"/>
</dbReference>
<dbReference type="GO" id="GO:0046872">
    <property type="term" value="F:metal ion binding"/>
    <property type="evidence" value="ECO:0007669"/>
    <property type="project" value="UniProtKB-KW"/>
</dbReference>
<dbReference type="InterPro" id="IPR001245">
    <property type="entry name" value="Ser-Thr/Tyr_kinase_cat_dom"/>
</dbReference>
<keyword evidence="14" id="KW-0472">Membrane</keyword>
<sequence length="1400" mass="155737">MEMGGQNSEPNECLPDSLLGHCHDADICFPAVYSETDAAGGSSKWAFPLEGQTTQSTASPNRNALVFPQSQMASTKVLYQNIGSAEDRRDLFASQEEAYLEGHVSDETVAAILHTIPHLTGGSSELMFQQKNQSMQFPAYPNPNGLVDPYPHMALTQKISENMRSLDDRRNLLAPQKEPLPQGHVSGSVNWTVGSCSSLAPSQPMPTIPHTTGSSEHWRNSLAFVEGHLMGENLHESFNLTVPPCSDPASQPMPTIHHTMATIPHMKPLLTERPDTRSCVYMDRMMEELHARGKTIEEITECLRRVPLNPRVISAIRKAHSLPRGELRIISDANQFFIETILEQFGLFDCFTEIVTNPSIIEGGRLRIFPYHSSPHGCSLCPPNLCKGLVIEQIQASISEKGKIRMVYLGDGGGDFCPSLKLGEGDHVMPRKDFPLWKRICDNRTIIKAKYSLILSDCEHLKVLTSTFPSTTVVTKLSRRSRQGPGSIQHVHDRSSGIIQSLSSASEMEKNPFVQAGALSTDLGEISHASPFPTPFDQAGAIDGSMDQLKECWTFIPLCRILKATNDFDDALVIGAGGFGKVYRANIDVGATTTVVAIKRLSAKSNQGAEEFWTEVRVLSKLRHTNLVSLIGYCNENQEKILVYKYMAKWSLAHHLYKTSTREESGGSRSHLTWEQRLNICLDAARGLDYLHNGTLPGIIHRDVKSTNILLDEYLVAKVGDFGISKIMYLTTHVSTNIKGTFGYLDPDYMLTGRLTMKSDVFAFGVVLLEVLCGRPAIDTRLNEKQINLVNWAKMIIKKGKLDRIIDPSLNGDITPHGLEYFAELANKCLHNQSKKRPTIAEVVESLEIALVSHEPVRPHDQHGEKNPSPTCKTLSTNGQIDMENEFVGHLEETNEFLPDFVEGPNGVSSECEFQLKNQWSRFSAYPNSDGPVVPHPHMASTQIVGENMESLGDLRNLFASLEEPLLQGHVSGSMWTVPPCLDQAPSQHMPTIAQTMGSSNDLRNLLPLVGEPFSTGHVSGSIDWTVPPCFVPALSQPMTTTHTTGSSDDLKNLLPLVGEPFSAGHVSGSINWTVPPCSILAPSQPMPTIAHTMGNSDDLRNLLALVEEPFPARQAFGSVSWTGPSCSDSTLSQIMPTIPHTMPTIPRMMPLLTERQDTRSDRMMEELHSRGKAIEEITERLRRVPMNPSVKTAIRKAHSLPGNDYDEMECGHFRCELRIISDANQFFIETILKQYGLFDCFTEIITNPSTVEEGEGRLRTFPYYSSPHGCSLCPPNLCKVFFSVPFSYMDDYKLLFFGLKNLINLFFLISLQHGIVIEQIRAYISDKGKIRMIYLGDGRGDFFPSLKLGDGDQVMPRKDFPLWKRICHNHRLIKAKVYEWSNGEELERILIQLINARSI</sequence>
<dbReference type="InterPro" id="IPR000719">
    <property type="entry name" value="Prot_kinase_dom"/>
</dbReference>
<dbReference type="InterPro" id="IPR011009">
    <property type="entry name" value="Kinase-like_dom_sf"/>
</dbReference>
<evidence type="ECO:0000256" key="1">
    <source>
        <dbReference type="ARBA" id="ARBA00001946"/>
    </source>
</evidence>
<evidence type="ECO:0000313" key="19">
    <source>
        <dbReference type="Proteomes" id="UP000626092"/>
    </source>
</evidence>
<dbReference type="GO" id="GO:0005524">
    <property type="term" value="F:ATP binding"/>
    <property type="evidence" value="ECO:0007669"/>
    <property type="project" value="UniProtKB-UniRule"/>
</dbReference>
<dbReference type="OrthoDB" id="1747617at2759"/>
<keyword evidence="11 16" id="KW-0067">ATP-binding</keyword>